<reference evidence="2" key="2">
    <citation type="submission" date="2020-05" db="EMBL/GenBank/DDBJ databases">
        <authorList>
            <person name="Kim H.-S."/>
            <person name="Proctor R.H."/>
            <person name="Brown D.W."/>
        </authorList>
    </citation>
    <scope>NUCLEOTIDE SEQUENCE</scope>
    <source>
        <strain evidence="2">NRRL 22465</strain>
    </source>
</reference>
<evidence type="ECO:0000313" key="2">
    <source>
        <dbReference type="EMBL" id="KAF4978927.1"/>
    </source>
</evidence>
<protein>
    <submittedName>
        <fullName evidence="2">Uncharacterized protein</fullName>
    </submittedName>
</protein>
<evidence type="ECO:0000313" key="3">
    <source>
        <dbReference type="Proteomes" id="UP000635477"/>
    </source>
</evidence>
<gene>
    <name evidence="2" type="ORF">FZEAL_4765</name>
</gene>
<feature type="region of interest" description="Disordered" evidence="1">
    <location>
        <begin position="1"/>
        <end position="30"/>
    </location>
</feature>
<keyword evidence="3" id="KW-1185">Reference proteome</keyword>
<organism evidence="2 3">
    <name type="scientific">Fusarium zealandicum</name>
    <dbReference type="NCBI Taxonomy" id="1053134"/>
    <lineage>
        <taxon>Eukaryota</taxon>
        <taxon>Fungi</taxon>
        <taxon>Dikarya</taxon>
        <taxon>Ascomycota</taxon>
        <taxon>Pezizomycotina</taxon>
        <taxon>Sordariomycetes</taxon>
        <taxon>Hypocreomycetidae</taxon>
        <taxon>Hypocreales</taxon>
        <taxon>Nectriaceae</taxon>
        <taxon>Fusarium</taxon>
        <taxon>Fusarium staphyleae species complex</taxon>
    </lineage>
</organism>
<reference evidence="2" key="1">
    <citation type="journal article" date="2020" name="BMC Genomics">
        <title>Correction to: Identification and distribution of gene clusters required for synthesis of sphingolipid metabolism inhibitors in diverse species of the filamentous fungus Fusarium.</title>
        <authorList>
            <person name="Kim H.S."/>
            <person name="Lohmar J.M."/>
            <person name="Busman M."/>
            <person name="Brown D.W."/>
            <person name="Naumann T.A."/>
            <person name="Divon H.H."/>
            <person name="Lysoe E."/>
            <person name="Uhlig S."/>
            <person name="Proctor R.H."/>
        </authorList>
    </citation>
    <scope>NUCLEOTIDE SEQUENCE</scope>
    <source>
        <strain evidence="2">NRRL 22465</strain>
    </source>
</reference>
<evidence type="ECO:0000256" key="1">
    <source>
        <dbReference type="SAM" id="MobiDB-lite"/>
    </source>
</evidence>
<comment type="caution">
    <text evidence="2">The sequence shown here is derived from an EMBL/GenBank/DDBJ whole genome shotgun (WGS) entry which is preliminary data.</text>
</comment>
<accession>A0A8H4XLJ6</accession>
<name>A0A8H4XLJ6_9HYPO</name>
<dbReference type="Proteomes" id="UP000635477">
    <property type="component" value="Unassembled WGS sequence"/>
</dbReference>
<sequence length="168" mass="18375">MSPQRSPGDKSSSLSKRTKKTTYNTEDSLVVTDPTTNSALTSLSNGEQTGSRVPWWLWSAVLSAILPETISIHIKQSPSTLHYHFKQPKAYVELILARSMEARPTWLSVLQIGEVLGPSPELSTPAPDLRVGDFAPDTEQRSVKLGISSAEDLDKVDCTGSPTYTKMT</sequence>
<dbReference type="AlphaFoldDB" id="A0A8H4XLJ6"/>
<dbReference type="OrthoDB" id="4776075at2759"/>
<proteinExistence type="predicted"/>
<dbReference type="EMBL" id="JABEYC010000329">
    <property type="protein sequence ID" value="KAF4978927.1"/>
    <property type="molecule type" value="Genomic_DNA"/>
</dbReference>